<protein>
    <submittedName>
        <fullName evidence="2">Uncharacterized protein</fullName>
    </submittedName>
</protein>
<dbReference type="RefSeq" id="WP_262843124.1">
    <property type="nucleotide sequence ID" value="NZ_JANZYP010000016.1"/>
</dbReference>
<reference evidence="3" key="1">
    <citation type="journal article" date="2019" name="Int. J. Syst. Evol. Microbiol.">
        <title>The Global Catalogue of Microorganisms (GCM) 10K type strain sequencing project: providing services to taxonomists for standard genome sequencing and annotation.</title>
        <authorList>
            <consortium name="The Broad Institute Genomics Platform"/>
            <consortium name="The Broad Institute Genome Sequencing Center for Infectious Disease"/>
            <person name="Wu L."/>
            <person name="Ma J."/>
        </authorList>
    </citation>
    <scope>NUCLEOTIDE SEQUENCE [LARGE SCALE GENOMIC DNA]</scope>
    <source>
        <strain evidence="3">CCUG 49560</strain>
    </source>
</reference>
<evidence type="ECO:0000313" key="3">
    <source>
        <dbReference type="Proteomes" id="UP001595891"/>
    </source>
</evidence>
<evidence type="ECO:0000256" key="1">
    <source>
        <dbReference type="SAM" id="MobiDB-lite"/>
    </source>
</evidence>
<dbReference type="Proteomes" id="UP001595891">
    <property type="component" value="Unassembled WGS sequence"/>
</dbReference>
<accession>A0ABV9EQ29</accession>
<name>A0ABV9EQ29_9ACTN</name>
<feature type="region of interest" description="Disordered" evidence="1">
    <location>
        <begin position="42"/>
        <end position="80"/>
    </location>
</feature>
<evidence type="ECO:0000313" key="2">
    <source>
        <dbReference type="EMBL" id="MFC4590144.1"/>
    </source>
</evidence>
<gene>
    <name evidence="2" type="ORF">ACFO8L_28905</name>
</gene>
<sequence>MNAVTVNAVTVNAVTVNAVTFDILAVNVMTVSVPTVGALAPPGPLPVARPNRPARPADLVSRRIGHRHARPPIAGSPRPA</sequence>
<organism evidence="2 3">
    <name type="scientific">Sphaerisporangium corydalis</name>
    <dbReference type="NCBI Taxonomy" id="1441875"/>
    <lineage>
        <taxon>Bacteria</taxon>
        <taxon>Bacillati</taxon>
        <taxon>Actinomycetota</taxon>
        <taxon>Actinomycetes</taxon>
        <taxon>Streptosporangiales</taxon>
        <taxon>Streptosporangiaceae</taxon>
        <taxon>Sphaerisporangium</taxon>
    </lineage>
</organism>
<feature type="compositionally biased region" description="Low complexity" evidence="1">
    <location>
        <begin position="48"/>
        <end position="57"/>
    </location>
</feature>
<proteinExistence type="predicted"/>
<comment type="caution">
    <text evidence="2">The sequence shown here is derived from an EMBL/GenBank/DDBJ whole genome shotgun (WGS) entry which is preliminary data.</text>
</comment>
<keyword evidence="3" id="KW-1185">Reference proteome</keyword>
<dbReference type="EMBL" id="JBHSFN010000021">
    <property type="protein sequence ID" value="MFC4590144.1"/>
    <property type="molecule type" value="Genomic_DNA"/>
</dbReference>